<dbReference type="EMBL" id="LNFO01006040">
    <property type="protein sequence ID" value="KUF72698.1"/>
    <property type="molecule type" value="Genomic_DNA"/>
</dbReference>
<dbReference type="InterPro" id="IPR036249">
    <property type="entry name" value="Thioredoxin-like_sf"/>
</dbReference>
<dbReference type="AlphaFoldDB" id="A0A0W8CIW2"/>
<sequence length="299" mass="34145">MAAKFSMANTSGLFDSAAHVEASDRMQGAMEELKVKNERQEKIRAQQQEQQEKEEKQRARRVEEALAAKALQQKEDGSYIKGKQTEEELDSDDEAMLAELDEDPELERSLLIRAARLKQLKHEFEEKQSLMAKGHGEYREITQDEFLKEVTGSPLVAVHFYHRDFERCKIMDMHMSKLARSHIECKFLKLNAEKAPFFVEKLVIRVLPTVVCFKDGVAFPERVIGFDGLTEDDEEAELANFGSRANHHATSSDNFPTAADENILADWASIDNEMAVLTMYPHNTHKEMIKENGDNNVIN</sequence>
<evidence type="ECO:0000313" key="3">
    <source>
        <dbReference type="EMBL" id="KUF72698.1"/>
    </source>
</evidence>
<organism evidence="4 5">
    <name type="scientific">Phytophthora nicotianae</name>
    <name type="common">Potato buckeye rot agent</name>
    <name type="synonym">Phytophthora parasitica</name>
    <dbReference type="NCBI Taxonomy" id="4792"/>
    <lineage>
        <taxon>Eukaryota</taxon>
        <taxon>Sar</taxon>
        <taxon>Stramenopiles</taxon>
        <taxon>Oomycota</taxon>
        <taxon>Peronosporomycetes</taxon>
        <taxon>Peronosporales</taxon>
        <taxon>Peronosporaceae</taxon>
        <taxon>Phytophthora</taxon>
    </lineage>
</organism>
<name>A0A0W8CIW2_PHYNI</name>
<feature type="compositionally biased region" description="Basic and acidic residues" evidence="1">
    <location>
        <begin position="31"/>
        <end position="61"/>
    </location>
</feature>
<dbReference type="OrthoDB" id="10257948at2759"/>
<dbReference type="SUPFAM" id="SSF52833">
    <property type="entry name" value="Thioredoxin-like"/>
    <property type="match status" value="1"/>
</dbReference>
<evidence type="ECO:0000259" key="2">
    <source>
        <dbReference type="Pfam" id="PF00085"/>
    </source>
</evidence>
<evidence type="ECO:0000313" key="5">
    <source>
        <dbReference type="Proteomes" id="UP000052943"/>
    </source>
</evidence>
<dbReference type="InterPro" id="IPR013766">
    <property type="entry name" value="Thioredoxin_domain"/>
</dbReference>
<protein>
    <submittedName>
        <fullName evidence="4">Phosducin protein 3</fullName>
    </submittedName>
</protein>
<feature type="domain" description="Thioredoxin" evidence="2">
    <location>
        <begin position="140"/>
        <end position="219"/>
    </location>
</feature>
<accession>A0A0W8CIW2</accession>
<dbReference type="CDD" id="cd02989">
    <property type="entry name" value="Phd_like_TxnDC9"/>
    <property type="match status" value="1"/>
</dbReference>
<feature type="region of interest" description="Disordered" evidence="1">
    <location>
        <begin position="24"/>
        <end position="61"/>
    </location>
</feature>
<comment type="caution">
    <text evidence="4">The sequence shown here is derived from an EMBL/GenBank/DDBJ whole genome shotgun (WGS) entry which is preliminary data.</text>
</comment>
<gene>
    <name evidence="4" type="ORF">AM587_10006363</name>
    <name evidence="3" type="ORF">AM587_10008203</name>
</gene>
<dbReference type="PANTHER" id="PTHR21148">
    <property type="entry name" value="THIOREDOXIN DOMAIN-CONTAINING PROTEIN 9"/>
    <property type="match status" value="1"/>
</dbReference>
<dbReference type="Gene3D" id="3.40.30.10">
    <property type="entry name" value="Glutaredoxin"/>
    <property type="match status" value="1"/>
</dbReference>
<evidence type="ECO:0000313" key="4">
    <source>
        <dbReference type="EMBL" id="KUF84053.1"/>
    </source>
</evidence>
<dbReference type="EMBL" id="LNFO01003000">
    <property type="protein sequence ID" value="KUF84053.1"/>
    <property type="molecule type" value="Genomic_DNA"/>
</dbReference>
<dbReference type="STRING" id="4790.A0A0W8CIW2"/>
<evidence type="ECO:0000256" key="1">
    <source>
        <dbReference type="SAM" id="MobiDB-lite"/>
    </source>
</evidence>
<dbReference type="Proteomes" id="UP000052943">
    <property type="component" value="Unassembled WGS sequence"/>
</dbReference>
<reference evidence="4 5" key="1">
    <citation type="submission" date="2015-11" db="EMBL/GenBank/DDBJ databases">
        <title>Genomes and virulence difference between two physiological races of Phytophthora nicotianae.</title>
        <authorList>
            <person name="Liu H."/>
            <person name="Ma X."/>
            <person name="Yu H."/>
            <person name="Fang D."/>
            <person name="Li Y."/>
            <person name="Wang X."/>
            <person name="Wang W."/>
            <person name="Dong Y."/>
            <person name="Xiao B."/>
        </authorList>
    </citation>
    <scope>NUCLEOTIDE SEQUENCE [LARGE SCALE GENOMIC DNA]</scope>
    <source>
        <strain evidence="5">race 0</strain>
        <strain evidence="4">Race 0</strain>
    </source>
</reference>
<dbReference type="Pfam" id="PF00085">
    <property type="entry name" value="Thioredoxin"/>
    <property type="match status" value="1"/>
</dbReference>
<proteinExistence type="predicted"/>